<dbReference type="EMBL" id="LN606600">
    <property type="protein sequence ID" value="CEF40098.1"/>
    <property type="molecule type" value="Genomic_DNA"/>
</dbReference>
<feature type="compositionally biased region" description="Polar residues" evidence="1">
    <location>
        <begin position="1"/>
        <end position="10"/>
    </location>
</feature>
<evidence type="ECO:0000313" key="2">
    <source>
        <dbReference type="EMBL" id="CEF40098.1"/>
    </source>
</evidence>
<accession>A0A0U5B6V3</accession>
<dbReference type="PATRIC" id="fig|446692.3.peg.655"/>
<evidence type="ECO:0000313" key="3">
    <source>
        <dbReference type="Proteomes" id="UP000056109"/>
    </source>
</evidence>
<gene>
    <name evidence="2" type="ORF">ASN_688</name>
</gene>
<organism evidence="2 3">
    <name type="scientific">Acetobacter senegalensis</name>
    <dbReference type="NCBI Taxonomy" id="446692"/>
    <lineage>
        <taxon>Bacteria</taxon>
        <taxon>Pseudomonadati</taxon>
        <taxon>Pseudomonadota</taxon>
        <taxon>Alphaproteobacteria</taxon>
        <taxon>Acetobacterales</taxon>
        <taxon>Acetobacteraceae</taxon>
        <taxon>Acetobacter</taxon>
    </lineage>
</organism>
<protein>
    <submittedName>
        <fullName evidence="2">Uncharacterized protein</fullName>
    </submittedName>
</protein>
<dbReference type="AlphaFoldDB" id="A0A0U5B6V3"/>
<evidence type="ECO:0000256" key="1">
    <source>
        <dbReference type="SAM" id="MobiDB-lite"/>
    </source>
</evidence>
<feature type="region of interest" description="Disordered" evidence="1">
    <location>
        <begin position="1"/>
        <end position="24"/>
    </location>
</feature>
<name>A0A0U5B6V3_9PROT</name>
<proteinExistence type="predicted"/>
<keyword evidence="3" id="KW-1185">Reference proteome</keyword>
<reference evidence="3" key="1">
    <citation type="submission" date="2014-09" db="EMBL/GenBank/DDBJ databases">
        <authorList>
            <person name="Illeghems K.G."/>
        </authorList>
    </citation>
    <scope>NUCLEOTIDE SEQUENCE [LARGE SCALE GENOMIC DNA]</scope>
    <source>
        <strain evidence="3">108B</strain>
    </source>
</reference>
<sequence>METAVFQHNSVLPDKGNLGSGDIPDDKLQVHHLVL</sequence>
<dbReference type="KEGG" id="asz:ASN_688"/>
<dbReference type="Proteomes" id="UP000056109">
    <property type="component" value="Chromosome I"/>
</dbReference>